<keyword evidence="5" id="KW-1185">Reference proteome</keyword>
<evidence type="ECO:0000313" key="5">
    <source>
        <dbReference type="Proteomes" id="UP000831775"/>
    </source>
</evidence>
<keyword evidence="2" id="KW-1133">Transmembrane helix</keyword>
<gene>
    <name evidence="4" type="ORF">MUN76_11545</name>
</gene>
<dbReference type="PANTHER" id="PTHR12147:SF26">
    <property type="entry name" value="PEPTIDASE M28 DOMAIN-CONTAINING PROTEIN"/>
    <property type="match status" value="1"/>
</dbReference>
<feature type="transmembrane region" description="Helical" evidence="2">
    <location>
        <begin position="776"/>
        <end position="796"/>
    </location>
</feature>
<reference evidence="4 5" key="1">
    <citation type="submission" date="2022-04" db="EMBL/GenBank/DDBJ databases">
        <title>Leucobacter sp. isolated from rhizosphere of onion.</title>
        <authorList>
            <person name="Won M."/>
            <person name="Lee C.-M."/>
            <person name="Woen H.-Y."/>
            <person name="Kwon S.-W."/>
        </authorList>
    </citation>
    <scope>NUCLEOTIDE SEQUENCE [LARGE SCALE GENOMIC DNA]</scope>
    <source>
        <strain evidence="4 5">H25R-14</strain>
    </source>
</reference>
<organism evidence="4 5">
    <name type="scientific">Leucobacter rhizosphaerae</name>
    <dbReference type="NCBI Taxonomy" id="2932245"/>
    <lineage>
        <taxon>Bacteria</taxon>
        <taxon>Bacillati</taxon>
        <taxon>Actinomycetota</taxon>
        <taxon>Actinomycetes</taxon>
        <taxon>Micrococcales</taxon>
        <taxon>Microbacteriaceae</taxon>
        <taxon>Leucobacter</taxon>
    </lineage>
</organism>
<keyword evidence="2" id="KW-0812">Transmembrane</keyword>
<dbReference type="Proteomes" id="UP000831775">
    <property type="component" value="Chromosome"/>
</dbReference>
<sequence length="809" mass="81648">MNDHQTSRSRAGTRGRVLGTLGSAAILIPLVMTPSIANAAPYIPVDAAEAIANGTYLPTFEQEFAAQADAATAFGHARHLAVGIGPRVAGSAAEVEANTYVKDALASYGFITETESFPVSVSTFADATPSRDLPLQVSWQYRPAANALFTGAGAPVTAEVVDVGAGTTIDPAVVAGKFVLVDWNATSATRNAMLTEIAAAGAAGIIIAQTTENSSLANPGTVPAQAAAIQVVGAASGQAIRIRELLTTGPLTLSMTTEQSSLTSTNTIGVRPAVGDADGTAPIVYIGAHIDSVVGSPGASDNASGVGIMLESARIMSQYSLDTEIRVGTWGAEEKGILGSKFHATSLTPEEIARTVGAWNMDMAGTSFLGNPGQPTEFWGLSVNQDNADNAVLNQAAAVSQGTGRGELNRGYVGRSDHQSFHDVGIDAAVFSWMFWSPATSIVLEPTYHKPSDTIDNISEERVGIATELIGGSAFRAALNTVSVTVLDEGGDAADGVPVAMSCGDDAGWREVGTTDADGTVETLAPRTECDFAAVAENGAVGGAVAQAIAGATDVEIALINDTVAPTVAIAADTEVPASGWYRTAPVTVVVTAEDETDAAPTVEVSLDGSTWNPYAAPVALSAEGANTLQARVTDGAGNVIEGAETFNIDTVAPTLAATASTTARGSVTVEAADATSGVASVEYRILPSGAWQAFPSDPILRSAARTGTLPIGAEAVSVELRATDVAGHSSALATLAFAAGEAPVVPEPEPGTPGAPGAKPGSPNSGLATTGGSELLGYGALALVLALGGAGAVLLMRRRAGGAQPTDG</sequence>
<proteinExistence type="predicted"/>
<dbReference type="InterPro" id="IPR045175">
    <property type="entry name" value="M28_fam"/>
</dbReference>
<protein>
    <submittedName>
        <fullName evidence="4">M28 family peptidase</fullName>
    </submittedName>
</protein>
<dbReference type="EMBL" id="CP095043">
    <property type="protein sequence ID" value="UOQ59678.1"/>
    <property type="molecule type" value="Genomic_DNA"/>
</dbReference>
<feature type="region of interest" description="Disordered" evidence="1">
    <location>
        <begin position="744"/>
        <end position="769"/>
    </location>
</feature>
<evidence type="ECO:0000259" key="3">
    <source>
        <dbReference type="Pfam" id="PF04389"/>
    </source>
</evidence>
<dbReference type="Gene3D" id="3.50.30.30">
    <property type="match status" value="1"/>
</dbReference>
<accession>A0ABY4FTT3</accession>
<dbReference type="SUPFAM" id="SSF53187">
    <property type="entry name" value="Zn-dependent exopeptidases"/>
    <property type="match status" value="1"/>
</dbReference>
<evidence type="ECO:0000256" key="1">
    <source>
        <dbReference type="SAM" id="MobiDB-lite"/>
    </source>
</evidence>
<dbReference type="Pfam" id="PF04389">
    <property type="entry name" value="Peptidase_M28"/>
    <property type="match status" value="1"/>
</dbReference>
<keyword evidence="2" id="KW-0472">Membrane</keyword>
<dbReference type="InterPro" id="IPR007484">
    <property type="entry name" value="Peptidase_M28"/>
</dbReference>
<evidence type="ECO:0000313" key="4">
    <source>
        <dbReference type="EMBL" id="UOQ59678.1"/>
    </source>
</evidence>
<dbReference type="PANTHER" id="PTHR12147">
    <property type="entry name" value="METALLOPEPTIDASE M28 FAMILY MEMBER"/>
    <property type="match status" value="1"/>
</dbReference>
<name>A0ABY4FTT3_9MICO</name>
<dbReference type="RefSeq" id="WP_244684827.1">
    <property type="nucleotide sequence ID" value="NZ_CP095043.1"/>
</dbReference>
<dbReference type="Gene3D" id="3.40.630.10">
    <property type="entry name" value="Zn peptidases"/>
    <property type="match status" value="1"/>
</dbReference>
<feature type="domain" description="Peptidase M28" evidence="3">
    <location>
        <begin position="281"/>
        <end position="469"/>
    </location>
</feature>
<evidence type="ECO:0000256" key="2">
    <source>
        <dbReference type="SAM" id="Phobius"/>
    </source>
</evidence>